<dbReference type="Gene3D" id="3.40.50.1820">
    <property type="entry name" value="alpha/beta hydrolase"/>
    <property type="match status" value="1"/>
</dbReference>
<evidence type="ECO:0000256" key="11">
    <source>
        <dbReference type="ARBA" id="ARBA00022968"/>
    </source>
</evidence>
<evidence type="ECO:0000256" key="3">
    <source>
        <dbReference type="ARBA" id="ARBA00004343"/>
    </source>
</evidence>
<dbReference type="GO" id="GO:0034727">
    <property type="term" value="P:piecemeal microautophagy of the nucleus"/>
    <property type="evidence" value="ECO:0007669"/>
    <property type="project" value="TreeGrafter"/>
</dbReference>
<evidence type="ECO:0000256" key="17">
    <source>
        <dbReference type="ARBA" id="ARBA00029828"/>
    </source>
</evidence>
<dbReference type="InterPro" id="IPR029058">
    <property type="entry name" value="AB_hydrolase_fold"/>
</dbReference>
<comment type="subcellular location">
    <subcellularLocation>
        <location evidence="3">Endosome</location>
        <location evidence="3">Multivesicular body membrane</location>
        <topology evidence="3">Single-pass type II membrane protein</topology>
    </subcellularLocation>
    <subcellularLocation>
        <location evidence="2">Prevacuolar compartment membrane</location>
        <topology evidence="2">Single-pass type II membrane protein</topology>
    </subcellularLocation>
</comment>
<evidence type="ECO:0000256" key="12">
    <source>
        <dbReference type="ARBA" id="ARBA00022989"/>
    </source>
</evidence>
<keyword evidence="8" id="KW-0967">Endosome</keyword>
<keyword evidence="18" id="KW-0732">Signal</keyword>
<name>A0A9P7K935_9AGAR</name>
<dbReference type="GO" id="GO:0005775">
    <property type="term" value="C:vacuolar lumen"/>
    <property type="evidence" value="ECO:0007669"/>
    <property type="project" value="TreeGrafter"/>
</dbReference>
<comment type="caution">
    <text evidence="19">The sequence shown here is derived from an EMBL/GenBank/DDBJ whole genome shotgun (WGS) entry which is preliminary data.</text>
</comment>
<sequence length="416" mass="45690">MLQILPTALSSLLLSLLSSGNGNTAPAPLRFQLRHEHGLANDSHVVFADIPPSFTAESYEIPVMNTVASRPESAREFSNARIRSMRHMQSEALKWKDVDVQGPDVKKRGTLLQLAKMTYNSYVTPKDSDWYDLGSNWNRSYPFGWEPDADGFRGHVFVSEDNSTVIVSVKGTSAPWLAGGGGPTVKKDKLNDNLLFSCCCARVGPTWSPVCDCYSSGYRCDQTCVERSLIEDSLFYPTGTNLYNNVTYMYPHANIWMIGHSLGGGLASLIGVTFGAPVVAFEAPGERLAAKRLHLPSPPSTQHITHVYHTGDPIPLGACTGVTSACAIGGYALETGCHLGKAIRYDTVSKRNWSVSVSSHGIKFVIDKVLNEDWDPENGLEVPIAEPEKDCVDCYSWEFGEFKNITRKSRLPLGRH</sequence>
<evidence type="ECO:0000256" key="14">
    <source>
        <dbReference type="ARBA" id="ARBA00023098"/>
    </source>
</evidence>
<dbReference type="AlphaFoldDB" id="A0A9P7K935"/>
<evidence type="ECO:0000256" key="13">
    <source>
        <dbReference type="ARBA" id="ARBA00023006"/>
    </source>
</evidence>
<evidence type="ECO:0000313" key="20">
    <source>
        <dbReference type="Proteomes" id="UP000775547"/>
    </source>
</evidence>
<evidence type="ECO:0000256" key="5">
    <source>
        <dbReference type="ARBA" id="ARBA00011137"/>
    </source>
</evidence>
<evidence type="ECO:0000256" key="7">
    <source>
        <dbReference type="ARBA" id="ARBA00022692"/>
    </source>
</evidence>
<keyword evidence="10" id="KW-0442">Lipid degradation</keyword>
<dbReference type="GO" id="GO:0004620">
    <property type="term" value="F:phospholipase activity"/>
    <property type="evidence" value="ECO:0007669"/>
    <property type="project" value="TreeGrafter"/>
</dbReference>
<dbReference type="PANTHER" id="PTHR47175">
    <property type="entry name" value="LIPASE ATG15-RELATED"/>
    <property type="match status" value="1"/>
</dbReference>
<evidence type="ECO:0000256" key="18">
    <source>
        <dbReference type="SAM" id="SignalP"/>
    </source>
</evidence>
<dbReference type="SUPFAM" id="SSF53474">
    <property type="entry name" value="alpha/beta-Hydrolases"/>
    <property type="match status" value="1"/>
</dbReference>
<evidence type="ECO:0000256" key="8">
    <source>
        <dbReference type="ARBA" id="ARBA00022753"/>
    </source>
</evidence>
<dbReference type="EMBL" id="JABCKV010000249">
    <property type="protein sequence ID" value="KAG5641788.1"/>
    <property type="molecule type" value="Genomic_DNA"/>
</dbReference>
<evidence type="ECO:0000256" key="4">
    <source>
        <dbReference type="ARBA" id="ARBA00010701"/>
    </source>
</evidence>
<keyword evidence="16" id="KW-0325">Glycoprotein</keyword>
<keyword evidence="12" id="KW-1133">Transmembrane helix</keyword>
<comment type="subunit">
    <text evidence="5">Binds to both phosphatidylinositol (PI) and phosphatidylinositol 3,5-bisphosphate (PIP2).</text>
</comment>
<dbReference type="GO" id="GO:0046461">
    <property type="term" value="P:neutral lipid catabolic process"/>
    <property type="evidence" value="ECO:0007669"/>
    <property type="project" value="TreeGrafter"/>
</dbReference>
<proteinExistence type="inferred from homology"/>
<dbReference type="OrthoDB" id="58570at2759"/>
<reference evidence="19" key="2">
    <citation type="submission" date="2021-10" db="EMBL/GenBank/DDBJ databases">
        <title>Phylogenomics reveals ancestral predisposition of the termite-cultivated fungus Termitomyces towards a domesticated lifestyle.</title>
        <authorList>
            <person name="Auxier B."/>
            <person name="Grum-Grzhimaylo A."/>
            <person name="Cardenas M.E."/>
            <person name="Lodge J.D."/>
            <person name="Laessoe T."/>
            <person name="Pedersen O."/>
            <person name="Smith M.E."/>
            <person name="Kuyper T.W."/>
            <person name="Franco-Molano E.A."/>
            <person name="Baroni T.J."/>
            <person name="Aanen D.K."/>
        </authorList>
    </citation>
    <scope>NUCLEOTIDE SEQUENCE</scope>
    <source>
        <strain evidence="19">AP01</strain>
        <tissue evidence="19">Mycelium</tissue>
    </source>
</reference>
<dbReference type="EC" id="3.1.1.3" evidence="6"/>
<feature type="chain" id="PRO_5040166925" description="triacylglycerol lipase" evidence="18">
    <location>
        <begin position="23"/>
        <end position="416"/>
    </location>
</feature>
<evidence type="ECO:0000313" key="19">
    <source>
        <dbReference type="EMBL" id="KAG5641788.1"/>
    </source>
</evidence>
<dbReference type="GO" id="GO:0034496">
    <property type="term" value="P:multivesicular body membrane disassembly"/>
    <property type="evidence" value="ECO:0007669"/>
    <property type="project" value="TreeGrafter"/>
</dbReference>
<keyword evidence="7" id="KW-0812">Transmembrane</keyword>
<evidence type="ECO:0000256" key="10">
    <source>
        <dbReference type="ARBA" id="ARBA00022963"/>
    </source>
</evidence>
<keyword evidence="14" id="KW-0443">Lipid metabolism</keyword>
<dbReference type="CDD" id="cd00519">
    <property type="entry name" value="Lipase_3"/>
    <property type="match status" value="1"/>
</dbReference>
<dbReference type="GO" id="GO:0004806">
    <property type="term" value="F:triacylglycerol lipase activity"/>
    <property type="evidence" value="ECO:0007669"/>
    <property type="project" value="UniProtKB-EC"/>
</dbReference>
<dbReference type="Proteomes" id="UP000775547">
    <property type="component" value="Unassembled WGS sequence"/>
</dbReference>
<dbReference type="GO" id="GO:0006660">
    <property type="term" value="P:phosphatidylserine catabolic process"/>
    <property type="evidence" value="ECO:0007669"/>
    <property type="project" value="TreeGrafter"/>
</dbReference>
<dbReference type="GO" id="GO:0032585">
    <property type="term" value="C:multivesicular body membrane"/>
    <property type="evidence" value="ECO:0007669"/>
    <property type="project" value="UniProtKB-SubCell"/>
</dbReference>
<evidence type="ECO:0000256" key="15">
    <source>
        <dbReference type="ARBA" id="ARBA00023136"/>
    </source>
</evidence>
<keyword evidence="20" id="KW-1185">Reference proteome</keyword>
<dbReference type="InterPro" id="IPR050805">
    <property type="entry name" value="ATG15_Lipase"/>
</dbReference>
<evidence type="ECO:0000256" key="2">
    <source>
        <dbReference type="ARBA" id="ARBA00004270"/>
    </source>
</evidence>
<comment type="similarity">
    <text evidence="4">Belongs to the AB hydrolase superfamily. Lipase family.</text>
</comment>
<accession>A0A9P7K935</accession>
<evidence type="ECO:0000256" key="6">
    <source>
        <dbReference type="ARBA" id="ARBA00013279"/>
    </source>
</evidence>
<keyword evidence="15" id="KW-0472">Membrane</keyword>
<reference evidence="19" key="1">
    <citation type="submission" date="2020-07" db="EMBL/GenBank/DDBJ databases">
        <authorList>
            <person name="Nieuwenhuis M."/>
            <person name="Van De Peppel L.J.J."/>
        </authorList>
    </citation>
    <scope>NUCLEOTIDE SEQUENCE</scope>
    <source>
        <strain evidence="19">AP01</strain>
        <tissue evidence="19">Mycelium</tissue>
    </source>
</reference>
<organism evidence="19 20">
    <name type="scientific">Asterophora parasitica</name>
    <dbReference type="NCBI Taxonomy" id="117018"/>
    <lineage>
        <taxon>Eukaryota</taxon>
        <taxon>Fungi</taxon>
        <taxon>Dikarya</taxon>
        <taxon>Basidiomycota</taxon>
        <taxon>Agaricomycotina</taxon>
        <taxon>Agaricomycetes</taxon>
        <taxon>Agaricomycetidae</taxon>
        <taxon>Agaricales</taxon>
        <taxon>Tricholomatineae</taxon>
        <taxon>Lyophyllaceae</taxon>
        <taxon>Asterophora</taxon>
    </lineage>
</organism>
<keyword evidence="13" id="KW-0072">Autophagy</keyword>
<keyword evidence="11" id="KW-0735">Signal-anchor</keyword>
<evidence type="ECO:0000256" key="9">
    <source>
        <dbReference type="ARBA" id="ARBA00022801"/>
    </source>
</evidence>
<gene>
    <name evidence="19" type="ORF">DXG03_004192</name>
</gene>
<protein>
    <recommendedName>
        <fullName evidence="6">triacylglycerol lipase</fullName>
        <ecNumber evidence="6">3.1.1.3</ecNumber>
    </recommendedName>
    <alternativeName>
        <fullName evidence="17">Autophagy-related protein 15</fullName>
    </alternativeName>
</protein>
<evidence type="ECO:0000256" key="16">
    <source>
        <dbReference type="ARBA" id="ARBA00023180"/>
    </source>
</evidence>
<comment type="catalytic activity">
    <reaction evidence="1">
        <text>a triacylglycerol + H2O = a diacylglycerol + a fatty acid + H(+)</text>
        <dbReference type="Rhea" id="RHEA:12044"/>
        <dbReference type="ChEBI" id="CHEBI:15377"/>
        <dbReference type="ChEBI" id="CHEBI:15378"/>
        <dbReference type="ChEBI" id="CHEBI:17855"/>
        <dbReference type="ChEBI" id="CHEBI:18035"/>
        <dbReference type="ChEBI" id="CHEBI:28868"/>
        <dbReference type="EC" id="3.1.1.3"/>
    </reaction>
</comment>
<dbReference type="PANTHER" id="PTHR47175:SF2">
    <property type="entry name" value="LIPASE ATG15-RELATED"/>
    <property type="match status" value="1"/>
</dbReference>
<evidence type="ECO:0000256" key="1">
    <source>
        <dbReference type="ARBA" id="ARBA00001024"/>
    </source>
</evidence>
<keyword evidence="9" id="KW-0378">Hydrolase</keyword>
<feature type="signal peptide" evidence="18">
    <location>
        <begin position="1"/>
        <end position="22"/>
    </location>
</feature>